<protein>
    <submittedName>
        <fullName evidence="1">Uncharacterized protein</fullName>
    </submittedName>
</protein>
<dbReference type="KEGG" id="but:X994_829"/>
<organism evidence="1">
    <name type="scientific">Burkholderia pseudomallei</name>
    <name type="common">Pseudomonas pseudomallei</name>
    <dbReference type="NCBI Taxonomy" id="28450"/>
    <lineage>
        <taxon>Bacteria</taxon>
        <taxon>Pseudomonadati</taxon>
        <taxon>Pseudomonadota</taxon>
        <taxon>Betaproteobacteria</taxon>
        <taxon>Burkholderiales</taxon>
        <taxon>Burkholderiaceae</taxon>
        <taxon>Burkholderia</taxon>
        <taxon>pseudomallei group</taxon>
    </lineage>
</organism>
<evidence type="ECO:0000313" key="1">
    <source>
        <dbReference type="EMBL" id="AXU25887.1"/>
    </source>
</evidence>
<dbReference type="EMBL" id="MG461178">
    <property type="protein sequence ID" value="AXU25887.1"/>
    <property type="molecule type" value="Genomic_DNA"/>
</dbReference>
<reference evidence="1" key="1">
    <citation type="submission" date="2017-11" db="EMBL/GenBank/DDBJ databases">
        <title>The integrated element which contains intrinsic integrase and has properties of cassette.</title>
        <authorList>
            <person name="Zakharova I.B."/>
            <person name="Shpak I.M."/>
            <person name="Ngo T.N."/>
            <person name="Ustinov D.V."/>
            <person name="Antonov A.S."/>
            <person name="Avdyusheva E.F."/>
            <person name="Bui T.L.A."/>
            <person name="Chirskov P.R."/>
            <person name="Victorov D.V."/>
        </authorList>
    </citation>
    <scope>NUCLEOTIDE SEQUENCE</scope>
    <source>
        <strain evidence="1">V1504</strain>
    </source>
</reference>
<name>A0A346TJ83_BURPE</name>
<proteinExistence type="predicted"/>
<accession>A0A346TJ83</accession>
<sequence>MRSCGIADGGAGVRSASRSQYPHASKWTAGAWSSVSDGSSTEQIGVVGVLPYRAARPSLTIGAKTMSYMANKPSQAVNRLRERAVIKAGAEKCVHSS</sequence>
<dbReference type="AlphaFoldDB" id="A0A346TJ83"/>